<accession>A0A8J8NQW8</accession>
<keyword evidence="3" id="KW-1185">Reference proteome</keyword>
<dbReference type="Proteomes" id="UP000785679">
    <property type="component" value="Unassembled WGS sequence"/>
</dbReference>
<keyword evidence="1" id="KW-0812">Transmembrane</keyword>
<keyword evidence="1" id="KW-0472">Membrane</keyword>
<gene>
    <name evidence="2" type="ORF">FGO68_gene5281</name>
</gene>
<comment type="caution">
    <text evidence="2">The sequence shown here is derived from an EMBL/GenBank/DDBJ whole genome shotgun (WGS) entry which is preliminary data.</text>
</comment>
<evidence type="ECO:0000313" key="2">
    <source>
        <dbReference type="EMBL" id="TNV79853.1"/>
    </source>
</evidence>
<feature type="transmembrane region" description="Helical" evidence="1">
    <location>
        <begin position="21"/>
        <end position="39"/>
    </location>
</feature>
<name>A0A8J8NQW8_HALGN</name>
<evidence type="ECO:0000313" key="3">
    <source>
        <dbReference type="Proteomes" id="UP000785679"/>
    </source>
</evidence>
<reference evidence="2" key="1">
    <citation type="submission" date="2019-06" db="EMBL/GenBank/DDBJ databases">
        <authorList>
            <person name="Zheng W."/>
        </authorList>
    </citation>
    <scope>NUCLEOTIDE SEQUENCE</scope>
    <source>
        <strain evidence="2">QDHG01</strain>
    </source>
</reference>
<keyword evidence="1" id="KW-1133">Transmembrane helix</keyword>
<dbReference type="EMBL" id="RRYP01008319">
    <property type="protein sequence ID" value="TNV79853.1"/>
    <property type="molecule type" value="Genomic_DNA"/>
</dbReference>
<dbReference type="AlphaFoldDB" id="A0A8J8NQW8"/>
<proteinExistence type="predicted"/>
<protein>
    <submittedName>
        <fullName evidence="2">Uncharacterized protein</fullName>
    </submittedName>
</protein>
<evidence type="ECO:0000256" key="1">
    <source>
        <dbReference type="SAM" id="Phobius"/>
    </source>
</evidence>
<sequence length="76" mass="8829">MKTRLRQELSGRLVRCNSLKLVRETLMHFLGIGVWVLLFKVRKIELLLQGLLICQKTFRPNGLEGGYGMINRDFLP</sequence>
<organism evidence="2 3">
    <name type="scientific">Halteria grandinella</name>
    <dbReference type="NCBI Taxonomy" id="5974"/>
    <lineage>
        <taxon>Eukaryota</taxon>
        <taxon>Sar</taxon>
        <taxon>Alveolata</taxon>
        <taxon>Ciliophora</taxon>
        <taxon>Intramacronucleata</taxon>
        <taxon>Spirotrichea</taxon>
        <taxon>Stichotrichia</taxon>
        <taxon>Sporadotrichida</taxon>
        <taxon>Halteriidae</taxon>
        <taxon>Halteria</taxon>
    </lineage>
</organism>